<dbReference type="FunFam" id="1.20.1640.10:FF:000013">
    <property type="entry name" value="PaTched Related family"/>
    <property type="match status" value="1"/>
</dbReference>
<evidence type="ECO:0000256" key="4">
    <source>
        <dbReference type="ARBA" id="ARBA00022692"/>
    </source>
</evidence>
<feature type="transmembrane region" description="Helical" evidence="8">
    <location>
        <begin position="142"/>
        <end position="162"/>
    </location>
</feature>
<evidence type="ECO:0000256" key="6">
    <source>
        <dbReference type="ARBA" id="ARBA00023136"/>
    </source>
</evidence>
<dbReference type="PROSITE" id="PS50156">
    <property type="entry name" value="SSD"/>
    <property type="match status" value="1"/>
</dbReference>
<evidence type="ECO:0000256" key="7">
    <source>
        <dbReference type="ARBA" id="ARBA00023180"/>
    </source>
</evidence>
<evidence type="ECO:0000313" key="12">
    <source>
        <dbReference type="RefSeq" id="XP_023931430.1"/>
    </source>
</evidence>
<dbReference type="InterPro" id="IPR003392">
    <property type="entry name" value="PTHD_SSD"/>
</dbReference>
<evidence type="ECO:0000256" key="5">
    <source>
        <dbReference type="ARBA" id="ARBA00022989"/>
    </source>
</evidence>
<dbReference type="RefSeq" id="XP_013403203.1">
    <property type="nucleotide sequence ID" value="XM_013547749.2"/>
</dbReference>
<feature type="transmembrane region" description="Helical" evidence="8">
    <location>
        <begin position="495"/>
        <end position="515"/>
    </location>
</feature>
<feature type="domain" description="SSD" evidence="9">
    <location>
        <begin position="38"/>
        <end position="196"/>
    </location>
</feature>
<feature type="transmembrane region" description="Helical" evidence="8">
    <location>
        <begin position="469"/>
        <end position="488"/>
    </location>
</feature>
<dbReference type="InterPro" id="IPR051697">
    <property type="entry name" value="Patched_domain-protein"/>
</dbReference>
<organism evidence="10 11">
    <name type="scientific">Lingula anatina</name>
    <name type="common">Brachiopod</name>
    <name type="synonym">Lingula unguis</name>
    <dbReference type="NCBI Taxonomy" id="7574"/>
    <lineage>
        <taxon>Eukaryota</taxon>
        <taxon>Metazoa</taxon>
        <taxon>Spiralia</taxon>
        <taxon>Lophotrochozoa</taxon>
        <taxon>Brachiopoda</taxon>
        <taxon>Linguliformea</taxon>
        <taxon>Lingulata</taxon>
        <taxon>Lingulida</taxon>
        <taxon>Linguloidea</taxon>
        <taxon>Lingulidae</taxon>
        <taxon>Lingula</taxon>
    </lineage>
</organism>
<keyword evidence="3" id="KW-1003">Cell membrane</keyword>
<keyword evidence="10" id="KW-1185">Reference proteome</keyword>
<dbReference type="GO" id="GO:0005886">
    <property type="term" value="C:plasma membrane"/>
    <property type="evidence" value="ECO:0007669"/>
    <property type="project" value="UniProtKB-SubCell"/>
</dbReference>
<evidence type="ECO:0000256" key="8">
    <source>
        <dbReference type="SAM" id="Phobius"/>
    </source>
</evidence>
<keyword evidence="6 8" id="KW-0472">Membrane</keyword>
<keyword evidence="5 8" id="KW-1133">Transmembrane helix</keyword>
<feature type="transmembrane region" description="Helical" evidence="8">
    <location>
        <begin position="39"/>
        <end position="60"/>
    </location>
</feature>
<evidence type="ECO:0000256" key="2">
    <source>
        <dbReference type="ARBA" id="ARBA00005585"/>
    </source>
</evidence>
<keyword evidence="7" id="KW-0325">Glycoprotein</keyword>
<reference evidence="11 12" key="1">
    <citation type="submission" date="2025-04" db="UniProtKB">
        <authorList>
            <consortium name="RefSeq"/>
        </authorList>
    </citation>
    <scope>IDENTIFICATION</scope>
    <source>
        <tissue evidence="11 12">Gonads</tissue>
    </source>
</reference>
<dbReference type="KEGG" id="lak:106168616"/>
<dbReference type="Gene3D" id="1.20.1640.10">
    <property type="entry name" value="Multidrug efflux transporter AcrB transmembrane domain"/>
    <property type="match status" value="2"/>
</dbReference>
<proteinExistence type="inferred from homology"/>
<feature type="transmembrane region" description="Helical" evidence="8">
    <location>
        <begin position="72"/>
        <end position="93"/>
    </location>
</feature>
<dbReference type="InterPro" id="IPR000731">
    <property type="entry name" value="SSD"/>
</dbReference>
<evidence type="ECO:0000256" key="1">
    <source>
        <dbReference type="ARBA" id="ARBA00004651"/>
    </source>
</evidence>
<evidence type="ECO:0000259" key="9">
    <source>
        <dbReference type="PROSITE" id="PS50156"/>
    </source>
</evidence>
<feature type="transmembrane region" description="Helical" evidence="8">
    <location>
        <begin position="268"/>
        <end position="286"/>
    </location>
</feature>
<dbReference type="RefSeq" id="XP_023931431.1">
    <property type="nucleotide sequence ID" value="XM_024075663.1"/>
</dbReference>
<dbReference type="Pfam" id="PF02460">
    <property type="entry name" value="Patched"/>
    <property type="match status" value="1"/>
</dbReference>
<dbReference type="PANTHER" id="PTHR10796">
    <property type="entry name" value="PATCHED-RELATED"/>
    <property type="match status" value="1"/>
</dbReference>
<keyword evidence="4 8" id="KW-0812">Transmembrane</keyword>
<comment type="subcellular location">
    <subcellularLocation>
        <location evidence="1">Cell membrane</location>
        <topology evidence="1">Multi-pass membrane protein</topology>
    </subcellularLocation>
</comment>
<comment type="similarity">
    <text evidence="2">Belongs to the patched family.</text>
</comment>
<dbReference type="PANTHER" id="PTHR10796:SF92">
    <property type="entry name" value="PATCHED-RELATED, ISOFORM A"/>
    <property type="match status" value="1"/>
</dbReference>
<dbReference type="OrthoDB" id="6510177at2759"/>
<dbReference type="SUPFAM" id="SSF82866">
    <property type="entry name" value="Multidrug efflux transporter AcrB transmembrane domain"/>
    <property type="match status" value="2"/>
</dbReference>
<dbReference type="GeneID" id="106168616"/>
<evidence type="ECO:0000313" key="13">
    <source>
        <dbReference type="RefSeq" id="XP_023931431.1"/>
    </source>
</evidence>
<feature type="transmembrane region" description="Helical" evidence="8">
    <location>
        <begin position="595"/>
        <end position="618"/>
    </location>
</feature>
<feature type="transmembrane region" description="Helical" evidence="8">
    <location>
        <begin position="168"/>
        <end position="198"/>
    </location>
</feature>
<feature type="transmembrane region" description="Helical" evidence="8">
    <location>
        <begin position="521"/>
        <end position="546"/>
    </location>
</feature>
<protein>
    <submittedName>
        <fullName evidence="11 12">Patched domain-containing protein 3</fullName>
    </submittedName>
</protein>
<name>A0A1S3IYW2_LINAN</name>
<dbReference type="AlphaFoldDB" id="A0A1S3IYW2"/>
<dbReference type="Proteomes" id="UP000085678">
    <property type="component" value="Unplaced"/>
</dbReference>
<feature type="transmembrane region" description="Helical" evidence="8">
    <location>
        <begin position="567"/>
        <end position="589"/>
    </location>
</feature>
<dbReference type="RefSeq" id="XP_023931430.1">
    <property type="nucleotide sequence ID" value="XM_024075662.1"/>
</dbReference>
<sequence>MWESSFLDTMKNMDFKDIIVAYYSSQTLEKELGANAKSIIPLFSVTFTVMITFSVITCIMKDWVRSKPWLGQIGVVSAGLAIVSSFGLMLHAGVPFIDIVASTPFLILAIGVDDMFIMIAAWRQTNPRDTVEKRMEETLSEAAVSITITTLTDGLSFGIGAITDFPSVRIFCLYTGVAVLFDFFFQITFFAASMVFIGRREAANRHCMVCTKVIPTDEAENRSKIFRIFCTGGTPSKKKECEDLNQHVMMEFFRDYYGPFLNKIPTKVSVILVYGSYLGIAIWGITGMKEGLKLKNLADDASYASSFYNLEDKYFKEFGPKISVILEGKLDYWDGTVQTELFHLIKSFEDERNIFDNYTTEFWLRDFLSFVEQYNLTVNETNFVNVLKREFLPRNEKFSLDIHMDNSTDNIVASRFLVQSVRTTTASKEKELVLLARHLADNAHVDLSVTVFHPAFVFYDQYVAIMPNTLQNIGIALGSMVVISLLLIPNPICSLWVALSVASIEAGVVGYMVWWDVNLDSVSMINLIMCIGFSVDFSAHIAYAYISANGCTEKKLSSSLFSLGFPILQGALSTILGVLALCASSVYIFRTFFKIMFMVILFGAFHGLVLLPVLLSIVMPGTKRAPNISQSNSKQKKEFQRSKGDFSPTLRKWMNEVSRPSLYGVTNGHSCETRNKSEPILGMNGAMPYTITLNVRSEQF</sequence>
<evidence type="ECO:0000256" key="3">
    <source>
        <dbReference type="ARBA" id="ARBA00022475"/>
    </source>
</evidence>
<evidence type="ECO:0000313" key="11">
    <source>
        <dbReference type="RefSeq" id="XP_013403203.1"/>
    </source>
</evidence>
<gene>
    <name evidence="11 12 13" type="primary">LOC106168616</name>
</gene>
<evidence type="ECO:0000313" key="10">
    <source>
        <dbReference type="Proteomes" id="UP000085678"/>
    </source>
</evidence>
<accession>A0A1S3IYW2</accession>
<feature type="transmembrane region" description="Helical" evidence="8">
    <location>
        <begin position="99"/>
        <end position="122"/>
    </location>
</feature>